<gene>
    <name evidence="1" type="ORF">CW686_11310</name>
</gene>
<dbReference type="RefSeq" id="WP_101042216.1">
    <property type="nucleotide sequence ID" value="NZ_PIWM01000014.1"/>
</dbReference>
<reference evidence="1 2" key="1">
    <citation type="submission" date="2017-12" db="EMBL/GenBank/DDBJ databases">
        <title>Genomics of Macrococcus caseolyticus.</title>
        <authorList>
            <person name="MacFadyen A.C."/>
            <person name="Paterson G.K."/>
        </authorList>
    </citation>
    <scope>NUCLEOTIDE SEQUENCE [LARGE SCALE GENOMIC DNA]</scope>
    <source>
        <strain evidence="1 2">5788_EF188</strain>
    </source>
</reference>
<evidence type="ECO:0000313" key="2">
    <source>
        <dbReference type="Proteomes" id="UP000233482"/>
    </source>
</evidence>
<evidence type="ECO:0000313" key="1">
    <source>
        <dbReference type="EMBL" id="PKE25232.1"/>
    </source>
</evidence>
<sequence>MKDYKGMIDETVGGHLLNNETVDKGTREIEEEMGVQIGFESLSFLCTLPEGMTSGDMIDREFMNIHTLEVSEEDINSIQYDIEVDYLLKVNLKDVYNFFL</sequence>
<protein>
    <recommendedName>
        <fullName evidence="3">Nudix hydrolase domain-containing protein</fullName>
    </recommendedName>
</protein>
<dbReference type="SUPFAM" id="SSF55811">
    <property type="entry name" value="Nudix"/>
    <property type="match status" value="1"/>
</dbReference>
<comment type="caution">
    <text evidence="1">The sequence shown here is derived from an EMBL/GenBank/DDBJ whole genome shotgun (WGS) entry which is preliminary data.</text>
</comment>
<proteinExistence type="predicted"/>
<evidence type="ECO:0008006" key="3">
    <source>
        <dbReference type="Google" id="ProtNLM"/>
    </source>
</evidence>
<dbReference type="AlphaFoldDB" id="A0A855GU59"/>
<dbReference type="EMBL" id="PIXC01000040">
    <property type="protein sequence ID" value="PKE25232.1"/>
    <property type="molecule type" value="Genomic_DNA"/>
</dbReference>
<name>A0A855GU59_9STAP</name>
<organism evidence="1 2">
    <name type="scientific">Macrococcoides caseolyticum</name>
    <dbReference type="NCBI Taxonomy" id="69966"/>
    <lineage>
        <taxon>Bacteria</taxon>
        <taxon>Bacillati</taxon>
        <taxon>Bacillota</taxon>
        <taxon>Bacilli</taxon>
        <taxon>Bacillales</taxon>
        <taxon>Staphylococcaceae</taxon>
        <taxon>Macrococcoides</taxon>
    </lineage>
</organism>
<dbReference type="InterPro" id="IPR015797">
    <property type="entry name" value="NUDIX_hydrolase-like_dom_sf"/>
</dbReference>
<dbReference type="Proteomes" id="UP000233482">
    <property type="component" value="Unassembled WGS sequence"/>
</dbReference>
<accession>A0A855GU59</accession>
<dbReference type="Gene3D" id="3.90.79.10">
    <property type="entry name" value="Nucleoside Triphosphate Pyrophosphohydrolase"/>
    <property type="match status" value="1"/>
</dbReference>